<dbReference type="InterPro" id="IPR005240">
    <property type="entry name" value="DUF389"/>
</dbReference>
<feature type="transmembrane region" description="Helical" evidence="1">
    <location>
        <begin position="237"/>
        <end position="256"/>
    </location>
</feature>
<dbReference type="PANTHER" id="PTHR20992:SF9">
    <property type="entry name" value="AT15442P-RELATED"/>
    <property type="match status" value="1"/>
</dbReference>
<sequence length="334" mass="35233">MRLIELTLPDGDRVQAVLKATLKTEPLDYWLSGPDEHDRRLLRLTFRTGEGQKAIDAIQALLEDEEDWRLLIVPVEASLPKIEDENGEEQRQERTLALREELYQDIAKGAKVNADFLLLTFLSTVVVVFGLSADNIAAVIGAMVIAPLLGPILSFSFASALGDLPLMAKAARTSLLGLGLGLLVSFAVGLVFDVNFSSHELMSRTVVGLDSPALALAAGAAAALSIAAGLSSALVGVMVAVALLPPAGAAGMLAGAGEWGLAMRAGLLLLINVVSVNLAALIVYYLKGVRPRTWLERRSAKRSVYVNAAVWAAMIVALTAIAAHFAAQPGGPLP</sequence>
<dbReference type="NCBIfam" id="TIGR00341">
    <property type="entry name" value="TIGR00341 family protein"/>
    <property type="match status" value="1"/>
</dbReference>
<feature type="transmembrane region" description="Helical" evidence="1">
    <location>
        <begin position="304"/>
        <end position="327"/>
    </location>
</feature>
<feature type="transmembrane region" description="Helical" evidence="1">
    <location>
        <begin position="173"/>
        <end position="192"/>
    </location>
</feature>
<dbReference type="Proteomes" id="UP000245168">
    <property type="component" value="Unassembled WGS sequence"/>
</dbReference>
<evidence type="ECO:0000313" key="3">
    <source>
        <dbReference type="Proteomes" id="UP000245168"/>
    </source>
</evidence>
<feature type="transmembrane region" description="Helical" evidence="1">
    <location>
        <begin position="139"/>
        <end position="161"/>
    </location>
</feature>
<comment type="caution">
    <text evidence="2">The sequence shown here is derived from an EMBL/GenBank/DDBJ whole genome shotgun (WGS) entry which is preliminary data.</text>
</comment>
<dbReference type="AlphaFoldDB" id="A0A2U2BVD3"/>
<gene>
    <name evidence="2" type="ORF">DDZ18_05215</name>
</gene>
<keyword evidence="1" id="KW-1133">Transmembrane helix</keyword>
<feature type="transmembrane region" description="Helical" evidence="1">
    <location>
        <begin position="262"/>
        <end position="284"/>
    </location>
</feature>
<feature type="transmembrane region" description="Helical" evidence="1">
    <location>
        <begin position="212"/>
        <end position="230"/>
    </location>
</feature>
<evidence type="ECO:0000313" key="2">
    <source>
        <dbReference type="EMBL" id="PWE17975.1"/>
    </source>
</evidence>
<name>A0A2U2BVD3_9PROT</name>
<feature type="transmembrane region" description="Helical" evidence="1">
    <location>
        <begin position="116"/>
        <end position="133"/>
    </location>
</feature>
<dbReference type="PANTHER" id="PTHR20992">
    <property type="entry name" value="AT15442P-RELATED"/>
    <property type="match status" value="1"/>
</dbReference>
<dbReference type="RefSeq" id="WP_109252329.1">
    <property type="nucleotide sequence ID" value="NZ_QEXV01000002.1"/>
</dbReference>
<accession>A0A2U2BVD3</accession>
<dbReference type="EMBL" id="QEXV01000002">
    <property type="protein sequence ID" value="PWE17975.1"/>
    <property type="molecule type" value="Genomic_DNA"/>
</dbReference>
<reference evidence="3" key="1">
    <citation type="submission" date="2018-05" db="EMBL/GenBank/DDBJ databases">
        <authorList>
            <person name="Liu B.-T."/>
        </authorList>
    </citation>
    <scope>NUCLEOTIDE SEQUENCE [LARGE SCALE GENOMIC DNA]</scope>
    <source>
        <strain evidence="3">WD6-1</strain>
    </source>
</reference>
<dbReference type="Pfam" id="PF04087">
    <property type="entry name" value="DUF389"/>
    <property type="match status" value="1"/>
</dbReference>
<keyword evidence="1" id="KW-0472">Membrane</keyword>
<dbReference type="OrthoDB" id="9790659at2"/>
<evidence type="ECO:0000256" key="1">
    <source>
        <dbReference type="SAM" id="Phobius"/>
    </source>
</evidence>
<organism evidence="2 3">
    <name type="scientific">Marinicauda salina</name>
    <dbReference type="NCBI Taxonomy" id="2135793"/>
    <lineage>
        <taxon>Bacteria</taxon>
        <taxon>Pseudomonadati</taxon>
        <taxon>Pseudomonadota</taxon>
        <taxon>Alphaproteobacteria</taxon>
        <taxon>Maricaulales</taxon>
        <taxon>Maricaulaceae</taxon>
        <taxon>Marinicauda</taxon>
    </lineage>
</organism>
<proteinExistence type="predicted"/>
<keyword evidence="1" id="KW-0812">Transmembrane</keyword>
<protein>
    <submittedName>
        <fullName evidence="2">TIGR00341 family protein</fullName>
    </submittedName>
</protein>
<keyword evidence="3" id="KW-1185">Reference proteome</keyword>